<accession>A0A1Y1U7T2</accession>
<gene>
    <name evidence="1" type="ORF">BCR36DRAFT_375922</name>
</gene>
<evidence type="ECO:0000313" key="1">
    <source>
        <dbReference type="EMBL" id="ORX34091.1"/>
    </source>
</evidence>
<reference evidence="1 2" key="1">
    <citation type="submission" date="2016-08" db="EMBL/GenBank/DDBJ databases">
        <title>Genomes of anaerobic fungi encode conserved fungal cellulosomes for biomass hydrolysis.</title>
        <authorList>
            <consortium name="DOE Joint Genome Institute"/>
            <person name="Haitjema C.H."/>
            <person name="Gilmore S.P."/>
            <person name="Henske J.K."/>
            <person name="Solomon K.V."/>
            <person name="De Groot R."/>
            <person name="Kuo A."/>
            <person name="Mondo S.J."/>
            <person name="Salamov A.A."/>
            <person name="Labutti K."/>
            <person name="Zhao Z."/>
            <person name="Chiniquy J."/>
            <person name="Barry K."/>
            <person name="Brewer H.M."/>
            <person name="Purvine S.O."/>
            <person name="Wright A.T."/>
            <person name="Boxma B."/>
            <person name="Van Alen T."/>
            <person name="Hackstein J.H."/>
            <person name="Baker S.E."/>
            <person name="Grigoriev I.V."/>
            <person name="O'Malley M.A."/>
        </authorList>
    </citation>
    <scope>NUCLEOTIDE SEQUENCE [LARGE SCALE GENOMIC DNA]</scope>
    <source>
        <strain evidence="2">finn</strain>
    </source>
</reference>
<protein>
    <submittedName>
        <fullName evidence="1">Uncharacterized protein</fullName>
    </submittedName>
</protein>
<evidence type="ECO:0000313" key="2">
    <source>
        <dbReference type="Proteomes" id="UP000193719"/>
    </source>
</evidence>
<comment type="caution">
    <text evidence="1">The sequence shown here is derived from an EMBL/GenBank/DDBJ whole genome shotgun (WGS) entry which is preliminary data.</text>
</comment>
<dbReference type="OrthoDB" id="10671719at2759"/>
<dbReference type="AlphaFoldDB" id="A0A1Y1U7T2"/>
<organism evidence="1 2">
    <name type="scientific">Piromyces finnis</name>
    <dbReference type="NCBI Taxonomy" id="1754191"/>
    <lineage>
        <taxon>Eukaryota</taxon>
        <taxon>Fungi</taxon>
        <taxon>Fungi incertae sedis</taxon>
        <taxon>Chytridiomycota</taxon>
        <taxon>Chytridiomycota incertae sedis</taxon>
        <taxon>Neocallimastigomycetes</taxon>
        <taxon>Neocallimastigales</taxon>
        <taxon>Neocallimastigaceae</taxon>
        <taxon>Piromyces</taxon>
    </lineage>
</organism>
<dbReference type="Proteomes" id="UP000193719">
    <property type="component" value="Unassembled WGS sequence"/>
</dbReference>
<name>A0A1Y1U7T2_9FUNG</name>
<keyword evidence="2" id="KW-1185">Reference proteome</keyword>
<dbReference type="EMBL" id="MCFH01000197">
    <property type="protein sequence ID" value="ORX34091.1"/>
    <property type="molecule type" value="Genomic_DNA"/>
</dbReference>
<sequence>MNGGDVGISEINLTGGTSNPLKVERKEIYLYIESEDYYEIKSDSSKKAEKVTDKCDGNNRIGLQSSTYGVCLSVEDEEFCKYEDKKIIKRKEQFVDGTILNTLYECADGVCDISKVPENVG</sequence>
<proteinExistence type="predicted"/>
<reference evidence="1 2" key="2">
    <citation type="submission" date="2016-08" db="EMBL/GenBank/DDBJ databases">
        <title>Pervasive Adenine N6-methylation of Active Genes in Fungi.</title>
        <authorList>
            <consortium name="DOE Joint Genome Institute"/>
            <person name="Mondo S.J."/>
            <person name="Dannebaum R.O."/>
            <person name="Kuo R.C."/>
            <person name="Labutti K."/>
            <person name="Haridas S."/>
            <person name="Kuo A."/>
            <person name="Salamov A."/>
            <person name="Ahrendt S.R."/>
            <person name="Lipzen A."/>
            <person name="Sullivan W."/>
            <person name="Andreopoulos W.B."/>
            <person name="Clum A."/>
            <person name="Lindquist E."/>
            <person name="Daum C."/>
            <person name="Ramamoorthy G.K."/>
            <person name="Gryganskyi A."/>
            <person name="Culley D."/>
            <person name="Magnuson J.K."/>
            <person name="James T.Y."/>
            <person name="O'Malley M.A."/>
            <person name="Stajich J.E."/>
            <person name="Spatafora J.W."/>
            <person name="Visel A."/>
            <person name="Grigoriev I.V."/>
        </authorList>
    </citation>
    <scope>NUCLEOTIDE SEQUENCE [LARGE SCALE GENOMIC DNA]</scope>
    <source>
        <strain evidence="2">finn</strain>
    </source>
</reference>